<keyword evidence="5 12" id="KW-0418">Kinase</keyword>
<evidence type="ECO:0000256" key="4">
    <source>
        <dbReference type="ARBA" id="ARBA00022679"/>
    </source>
</evidence>
<dbReference type="SMART" id="SM00387">
    <property type="entry name" value="HATPase_c"/>
    <property type="match status" value="1"/>
</dbReference>
<dbReference type="eggNOG" id="COG5002">
    <property type="taxonomic scope" value="Bacteria"/>
</dbReference>
<keyword evidence="3 8" id="KW-0597">Phosphoprotein</keyword>
<dbReference type="InterPro" id="IPR011006">
    <property type="entry name" value="CheY-like_superfamily"/>
</dbReference>
<evidence type="ECO:0000259" key="10">
    <source>
        <dbReference type="PROSITE" id="PS50110"/>
    </source>
</evidence>
<dbReference type="PANTHER" id="PTHR43547:SF2">
    <property type="entry name" value="HYBRID SIGNAL TRANSDUCTION HISTIDINE KINASE C"/>
    <property type="match status" value="1"/>
</dbReference>
<organism evidence="12 13">
    <name type="scientific">Nostoc azollae (strain 0708)</name>
    <name type="common">Anabaena azollae (strain 0708)</name>
    <dbReference type="NCBI Taxonomy" id="551115"/>
    <lineage>
        <taxon>Bacteria</taxon>
        <taxon>Bacillati</taxon>
        <taxon>Cyanobacteriota</taxon>
        <taxon>Cyanophyceae</taxon>
        <taxon>Nostocales</taxon>
        <taxon>Nostocaceae</taxon>
        <taxon>Trichormus</taxon>
    </lineage>
</organism>
<evidence type="ECO:0000256" key="5">
    <source>
        <dbReference type="ARBA" id="ARBA00022777"/>
    </source>
</evidence>
<dbReference type="InterPro" id="IPR036890">
    <property type="entry name" value="HATPase_C_sf"/>
</dbReference>
<dbReference type="Pfam" id="PF00512">
    <property type="entry name" value="HisKA"/>
    <property type="match status" value="1"/>
</dbReference>
<dbReference type="Gene3D" id="1.10.287.130">
    <property type="match status" value="1"/>
</dbReference>
<dbReference type="Gene3D" id="3.30.450.20">
    <property type="entry name" value="PAS domain"/>
    <property type="match status" value="1"/>
</dbReference>
<dbReference type="InterPro" id="IPR001789">
    <property type="entry name" value="Sig_transdc_resp-reg_receiver"/>
</dbReference>
<dbReference type="GO" id="GO:0006355">
    <property type="term" value="P:regulation of DNA-templated transcription"/>
    <property type="evidence" value="ECO:0007669"/>
    <property type="project" value="InterPro"/>
</dbReference>
<evidence type="ECO:0000259" key="9">
    <source>
        <dbReference type="PROSITE" id="PS50109"/>
    </source>
</evidence>
<dbReference type="STRING" id="551115.Aazo_1725"/>
<dbReference type="Pfam" id="PF02518">
    <property type="entry name" value="HATPase_c"/>
    <property type="match status" value="1"/>
</dbReference>
<dbReference type="PANTHER" id="PTHR43547">
    <property type="entry name" value="TWO-COMPONENT HISTIDINE KINASE"/>
    <property type="match status" value="1"/>
</dbReference>
<dbReference type="InterPro" id="IPR005467">
    <property type="entry name" value="His_kinase_dom"/>
</dbReference>
<feature type="modified residue" description="4-aspartylphosphate" evidence="8">
    <location>
        <position position="55"/>
    </location>
</feature>
<dbReference type="SUPFAM" id="SSF47384">
    <property type="entry name" value="Homodimeric domain of signal transducing histidine kinase"/>
    <property type="match status" value="1"/>
</dbReference>
<comment type="catalytic activity">
    <reaction evidence="1">
        <text>ATP + protein L-histidine = ADP + protein N-phospho-L-histidine.</text>
        <dbReference type="EC" id="2.7.13.3"/>
    </reaction>
</comment>
<dbReference type="InterPro" id="IPR003594">
    <property type="entry name" value="HATPase_dom"/>
</dbReference>
<dbReference type="PROSITE" id="PS50110">
    <property type="entry name" value="RESPONSE_REGULATORY"/>
    <property type="match status" value="1"/>
</dbReference>
<dbReference type="Pfam" id="PF00072">
    <property type="entry name" value="Response_reg"/>
    <property type="match status" value="1"/>
</dbReference>
<name>D7E575_NOSA0</name>
<dbReference type="InterPro" id="IPR003661">
    <property type="entry name" value="HisK_dim/P_dom"/>
</dbReference>
<proteinExistence type="predicted"/>
<dbReference type="CDD" id="cd00082">
    <property type="entry name" value="HisKA"/>
    <property type="match status" value="1"/>
</dbReference>
<dbReference type="GO" id="GO:0000155">
    <property type="term" value="F:phosphorelay sensor kinase activity"/>
    <property type="evidence" value="ECO:0007669"/>
    <property type="project" value="InterPro"/>
</dbReference>
<dbReference type="Gene3D" id="3.40.50.2300">
    <property type="match status" value="1"/>
</dbReference>
<dbReference type="SMART" id="SM00448">
    <property type="entry name" value="REC"/>
    <property type="match status" value="1"/>
</dbReference>
<gene>
    <name evidence="12" type="ordered locus">Aazo_1725</name>
</gene>
<sequence>MEQAKILVVEDEIIVARTISNQLHQLGYIVTGTASSGKAAISKALESQPGLVLMDIILKGEMDGITAALNIRENLDIPIIFLTAYGDDQTLKRAKITQPFGYIVKPFTITDLRIAIEIALSQHKLKRELRENRDQLATLLNCMNDAVVAINEQGVVTFMNPVAENLTGWKQEEALGYNISDILKIIDDVTEEITANPIANVLQQQEVVYLGEFNSLINKNGQRIPIGHSALPFKLNNEISGAVVVFWDLSERRQKEYLEQALKKEQELNRLNSLFISTVSHEFRNPLAMIQTAVELIEIQGKNLTETKKNTYFTRIYDAVQSMEKLMEDVLFMGKAEADYLGHNPVSIKLDNFCRDLIEEFTFIKNSSHKIIFNCNSHHTDAMMNERLLHYLFINLLSNAVKYSHPGSEIQFNLSCDLTTGVAIFEIQDQGIGIPKLDQNRIFDSFFRASNVQSIHGNGLGLVVVKRCVDAHNGEINISSQEGMGTTFTVTLPLNSVIS</sequence>
<dbReference type="HOGENOM" id="CLU_000445_114_72_3"/>
<dbReference type="CDD" id="cd17534">
    <property type="entry name" value="REC_DC-like"/>
    <property type="match status" value="1"/>
</dbReference>
<dbReference type="KEGG" id="naz:Aazo_1725"/>
<dbReference type="FunFam" id="3.30.565.10:FF:000006">
    <property type="entry name" value="Sensor histidine kinase WalK"/>
    <property type="match status" value="1"/>
</dbReference>
<dbReference type="PROSITE" id="PS50109">
    <property type="entry name" value="HIS_KIN"/>
    <property type="match status" value="1"/>
</dbReference>
<dbReference type="InterPro" id="IPR035965">
    <property type="entry name" value="PAS-like_dom_sf"/>
</dbReference>
<dbReference type="InterPro" id="IPR000014">
    <property type="entry name" value="PAS"/>
</dbReference>
<keyword evidence="4" id="KW-0808">Transferase</keyword>
<feature type="domain" description="Response regulatory" evidence="10">
    <location>
        <begin position="5"/>
        <end position="120"/>
    </location>
</feature>
<dbReference type="RefSeq" id="WP_013190890.1">
    <property type="nucleotide sequence ID" value="NC_014248.1"/>
</dbReference>
<dbReference type="CDD" id="cd00075">
    <property type="entry name" value="HATPase"/>
    <property type="match status" value="1"/>
</dbReference>
<comment type="function">
    <text evidence="7">Photoreceptor which exists in two forms that are reversibly interconvertible by light: the R form that absorbs maximally in the red region of the spectrum and the FR form that absorbs maximally in the far-red region.</text>
</comment>
<dbReference type="InterPro" id="IPR036097">
    <property type="entry name" value="HisK_dim/P_sf"/>
</dbReference>
<accession>D7E575</accession>
<feature type="domain" description="Histidine kinase" evidence="9">
    <location>
        <begin position="278"/>
        <end position="496"/>
    </location>
</feature>
<dbReference type="Proteomes" id="UP000001511">
    <property type="component" value="Chromosome"/>
</dbReference>
<dbReference type="OrthoDB" id="517825at2"/>
<dbReference type="InterPro" id="IPR004358">
    <property type="entry name" value="Sig_transdc_His_kin-like_C"/>
</dbReference>
<evidence type="ECO:0000259" key="11">
    <source>
        <dbReference type="PROSITE" id="PS50112"/>
    </source>
</evidence>
<dbReference type="SMART" id="SM00388">
    <property type="entry name" value="HisKA"/>
    <property type="match status" value="1"/>
</dbReference>
<dbReference type="NCBIfam" id="TIGR00229">
    <property type="entry name" value="sensory_box"/>
    <property type="match status" value="1"/>
</dbReference>
<dbReference type="SUPFAM" id="SSF55874">
    <property type="entry name" value="ATPase domain of HSP90 chaperone/DNA topoisomerase II/histidine kinase"/>
    <property type="match status" value="1"/>
</dbReference>
<dbReference type="CDD" id="cd00130">
    <property type="entry name" value="PAS"/>
    <property type="match status" value="1"/>
</dbReference>
<evidence type="ECO:0000313" key="12">
    <source>
        <dbReference type="EMBL" id="ADI63872.1"/>
    </source>
</evidence>
<evidence type="ECO:0000256" key="7">
    <source>
        <dbReference type="ARBA" id="ARBA00055745"/>
    </source>
</evidence>
<dbReference type="SUPFAM" id="SSF52172">
    <property type="entry name" value="CheY-like"/>
    <property type="match status" value="1"/>
</dbReference>
<reference evidence="12 13" key="1">
    <citation type="journal article" date="2010" name="PLoS ONE">
        <title>Genome erosion in a nitrogen-fixing vertically transmitted endosymbiotic multicellular cyanobacterium.</title>
        <authorList>
            <person name="Ran L."/>
            <person name="Larsson J."/>
            <person name="Vigil-Stenman T."/>
            <person name="Nylander J.A."/>
            <person name="Ininbergs K."/>
            <person name="Zheng W.W."/>
            <person name="Lapidus A."/>
            <person name="Lowry S."/>
            <person name="Haselkorn R."/>
            <person name="Bergman B."/>
        </authorList>
    </citation>
    <scope>NUCLEOTIDE SEQUENCE [LARGE SCALE GENOMIC DNA]</scope>
    <source>
        <strain evidence="12 13">0708</strain>
    </source>
</reference>
<dbReference type="Pfam" id="PF00989">
    <property type="entry name" value="PAS"/>
    <property type="match status" value="1"/>
</dbReference>
<dbReference type="EC" id="2.7.13.3" evidence="2"/>
<dbReference type="InterPro" id="IPR013767">
    <property type="entry name" value="PAS_fold"/>
</dbReference>
<dbReference type="AlphaFoldDB" id="D7E575"/>
<dbReference type="PROSITE" id="PS50112">
    <property type="entry name" value="PAS"/>
    <property type="match status" value="1"/>
</dbReference>
<evidence type="ECO:0000256" key="2">
    <source>
        <dbReference type="ARBA" id="ARBA00012438"/>
    </source>
</evidence>
<dbReference type="EMBL" id="CP002059">
    <property type="protein sequence ID" value="ADI63872.1"/>
    <property type="molecule type" value="Genomic_DNA"/>
</dbReference>
<feature type="domain" description="PAS" evidence="11">
    <location>
        <begin position="132"/>
        <end position="205"/>
    </location>
</feature>
<evidence type="ECO:0000313" key="13">
    <source>
        <dbReference type="Proteomes" id="UP000001511"/>
    </source>
</evidence>
<keyword evidence="13" id="KW-1185">Reference proteome</keyword>
<evidence type="ECO:0000256" key="3">
    <source>
        <dbReference type="ARBA" id="ARBA00022553"/>
    </source>
</evidence>
<dbReference type="eggNOG" id="COG0784">
    <property type="taxonomic scope" value="Bacteria"/>
</dbReference>
<evidence type="ECO:0000256" key="8">
    <source>
        <dbReference type="PROSITE-ProRule" id="PRU00169"/>
    </source>
</evidence>
<dbReference type="SMART" id="SM00091">
    <property type="entry name" value="PAS"/>
    <property type="match status" value="1"/>
</dbReference>
<dbReference type="PRINTS" id="PR00344">
    <property type="entry name" value="BCTRLSENSOR"/>
</dbReference>
<keyword evidence="6" id="KW-0902">Two-component regulatory system</keyword>
<dbReference type="SUPFAM" id="SSF55785">
    <property type="entry name" value="PYP-like sensor domain (PAS domain)"/>
    <property type="match status" value="1"/>
</dbReference>
<dbReference type="Gene3D" id="3.30.565.10">
    <property type="entry name" value="Histidine kinase-like ATPase, C-terminal domain"/>
    <property type="match status" value="1"/>
</dbReference>
<evidence type="ECO:0000256" key="6">
    <source>
        <dbReference type="ARBA" id="ARBA00023012"/>
    </source>
</evidence>
<protein>
    <recommendedName>
        <fullName evidence="2">histidine kinase</fullName>
        <ecNumber evidence="2">2.7.13.3</ecNumber>
    </recommendedName>
</protein>
<evidence type="ECO:0000256" key="1">
    <source>
        <dbReference type="ARBA" id="ARBA00000085"/>
    </source>
</evidence>